<dbReference type="RefSeq" id="XP_056477654.1">
    <property type="nucleotide sequence ID" value="XM_056617297.1"/>
</dbReference>
<organism evidence="4 5">
    <name type="scientific">Penicillium argentinense</name>
    <dbReference type="NCBI Taxonomy" id="1131581"/>
    <lineage>
        <taxon>Eukaryota</taxon>
        <taxon>Fungi</taxon>
        <taxon>Dikarya</taxon>
        <taxon>Ascomycota</taxon>
        <taxon>Pezizomycotina</taxon>
        <taxon>Eurotiomycetes</taxon>
        <taxon>Eurotiomycetidae</taxon>
        <taxon>Eurotiales</taxon>
        <taxon>Aspergillaceae</taxon>
        <taxon>Penicillium</taxon>
    </lineage>
</organism>
<dbReference type="Pfam" id="PF08240">
    <property type="entry name" value="ADH_N"/>
    <property type="match status" value="1"/>
</dbReference>
<accession>A0A9W9FQ14</accession>
<comment type="similarity">
    <text evidence="1">Belongs to the zinc-containing alcohol dehydrogenase family.</text>
</comment>
<dbReference type="EMBL" id="JAPQKI010000004">
    <property type="protein sequence ID" value="KAJ5104274.1"/>
    <property type="molecule type" value="Genomic_DNA"/>
</dbReference>
<reference evidence="4" key="2">
    <citation type="journal article" date="2023" name="IMA Fungus">
        <title>Comparative genomic study of the Penicillium genus elucidates a diverse pangenome and 15 lateral gene transfer events.</title>
        <authorList>
            <person name="Petersen C."/>
            <person name="Sorensen T."/>
            <person name="Nielsen M.R."/>
            <person name="Sondergaard T.E."/>
            <person name="Sorensen J.L."/>
            <person name="Fitzpatrick D.A."/>
            <person name="Frisvad J.C."/>
            <person name="Nielsen K.L."/>
        </authorList>
    </citation>
    <scope>NUCLEOTIDE SEQUENCE</scope>
    <source>
        <strain evidence="4">IBT 30761</strain>
    </source>
</reference>
<comment type="caution">
    <text evidence="4">The sequence shown here is derived from an EMBL/GenBank/DDBJ whole genome shotgun (WGS) entry which is preliminary data.</text>
</comment>
<dbReference type="OrthoDB" id="5086884at2759"/>
<dbReference type="InterPro" id="IPR020843">
    <property type="entry name" value="ER"/>
</dbReference>
<dbReference type="SUPFAM" id="SSF51735">
    <property type="entry name" value="NAD(P)-binding Rossmann-fold domains"/>
    <property type="match status" value="1"/>
</dbReference>
<protein>
    <submittedName>
        <fullName evidence="4">Polyketide synthase enoylreductase</fullName>
    </submittedName>
</protein>
<reference evidence="4" key="1">
    <citation type="submission" date="2022-11" db="EMBL/GenBank/DDBJ databases">
        <authorList>
            <person name="Petersen C."/>
        </authorList>
    </citation>
    <scope>NUCLEOTIDE SEQUENCE</scope>
    <source>
        <strain evidence="4">IBT 30761</strain>
    </source>
</reference>
<dbReference type="CDD" id="cd08249">
    <property type="entry name" value="enoyl_reductase_like"/>
    <property type="match status" value="1"/>
</dbReference>
<evidence type="ECO:0000259" key="3">
    <source>
        <dbReference type="SMART" id="SM00829"/>
    </source>
</evidence>
<feature type="domain" description="Enoyl reductase (ER)" evidence="3">
    <location>
        <begin position="19"/>
        <end position="349"/>
    </location>
</feature>
<dbReference type="Proteomes" id="UP001149074">
    <property type="component" value="Unassembled WGS sequence"/>
</dbReference>
<dbReference type="GeneID" id="81356276"/>
<dbReference type="InterPro" id="IPR036291">
    <property type="entry name" value="NAD(P)-bd_dom_sf"/>
</dbReference>
<dbReference type="PANTHER" id="PTHR45348">
    <property type="entry name" value="HYPOTHETICAL OXIDOREDUCTASE (EUROFUNG)"/>
    <property type="match status" value="1"/>
</dbReference>
<keyword evidence="5" id="KW-1185">Reference proteome</keyword>
<evidence type="ECO:0000256" key="1">
    <source>
        <dbReference type="ARBA" id="ARBA00008072"/>
    </source>
</evidence>
<dbReference type="GO" id="GO:0016651">
    <property type="term" value="F:oxidoreductase activity, acting on NAD(P)H"/>
    <property type="evidence" value="ECO:0007669"/>
    <property type="project" value="InterPro"/>
</dbReference>
<dbReference type="SMART" id="SM00829">
    <property type="entry name" value="PKS_ER"/>
    <property type="match status" value="1"/>
</dbReference>
<dbReference type="PANTHER" id="PTHR45348:SF2">
    <property type="entry name" value="ZINC-TYPE ALCOHOL DEHYDROGENASE-LIKE PROTEIN C2E1P3.01"/>
    <property type="match status" value="1"/>
</dbReference>
<sequence length="355" mass="37935">MTEKQYHSNSQPLNQAAWALTPKAKPFIVKEAPYPSPEANEVVVKNYAVAINPCDYMLQDTAFLDYIPYPNIFGVDVAGEVVEVGSNVTDVTVGQRVIGHAFGMDSTFTRHGGFQHYTALLSSLTCPLPADISFAQGSVVPCALSTAAAGLYQKDDLHLQHPSVNPKPTGKTLLVWGGASSVGSCAIQLAKASGYQVLTTASPQNHKQCLRLGASKVFDYRSESAKDDIVRALSGTDFAGVFDSISKLSTVQICVDIVHALKQDRKVITTNPVPEEVSLHGIEAKAVLAGTIVENEVCEVIYRGFLPEALEKNIFQATPEPLIVGHGLGSVQLALDRVRQGMNAQKAVVTLGASS</sequence>
<dbReference type="InterPro" id="IPR013149">
    <property type="entry name" value="ADH-like_C"/>
</dbReference>
<dbReference type="Gene3D" id="3.90.180.10">
    <property type="entry name" value="Medium-chain alcohol dehydrogenases, catalytic domain"/>
    <property type="match status" value="1"/>
</dbReference>
<proteinExistence type="inferred from homology"/>
<dbReference type="InterPro" id="IPR011032">
    <property type="entry name" value="GroES-like_sf"/>
</dbReference>
<dbReference type="Gene3D" id="3.40.50.720">
    <property type="entry name" value="NAD(P)-binding Rossmann-like Domain"/>
    <property type="match status" value="1"/>
</dbReference>
<dbReference type="Pfam" id="PF00107">
    <property type="entry name" value="ADH_zinc_N"/>
    <property type="match status" value="1"/>
</dbReference>
<dbReference type="InterPro" id="IPR013154">
    <property type="entry name" value="ADH-like_N"/>
</dbReference>
<dbReference type="SUPFAM" id="SSF50129">
    <property type="entry name" value="GroES-like"/>
    <property type="match status" value="1"/>
</dbReference>
<dbReference type="InterPro" id="IPR047122">
    <property type="entry name" value="Trans-enoyl_RdTase-like"/>
</dbReference>
<evidence type="ECO:0000313" key="5">
    <source>
        <dbReference type="Proteomes" id="UP001149074"/>
    </source>
</evidence>
<keyword evidence="2" id="KW-0560">Oxidoreductase</keyword>
<dbReference type="AlphaFoldDB" id="A0A9W9FQ14"/>
<evidence type="ECO:0000313" key="4">
    <source>
        <dbReference type="EMBL" id="KAJ5104274.1"/>
    </source>
</evidence>
<name>A0A9W9FQ14_9EURO</name>
<evidence type="ECO:0000256" key="2">
    <source>
        <dbReference type="ARBA" id="ARBA00023002"/>
    </source>
</evidence>
<gene>
    <name evidence="4" type="ORF">N7532_004803</name>
</gene>